<dbReference type="AlphaFoldDB" id="A0A2T5JGU6"/>
<accession>A0A2T5JGU6</accession>
<gene>
    <name evidence="1" type="ORF">C8P68_101901</name>
</gene>
<keyword evidence="2" id="KW-1185">Reference proteome</keyword>
<name>A0A2T5JGU6_9SPHI</name>
<sequence length="119" mass="13473">MICFDMPVVLGDREVSVHVTDVFPDCQQFIDDLAFQVSFTADAGQKNFILIRHPNGWHITQSQSPGSMTINGIIETCRTAFTNTEISRLGSGIEKIVSDKLVRHLQQLYYPFPHRAHLN</sequence>
<reference evidence="1 2" key="1">
    <citation type="submission" date="2018-04" db="EMBL/GenBank/DDBJ databases">
        <title>Genomic Encyclopedia of Archaeal and Bacterial Type Strains, Phase II (KMG-II): from individual species to whole genera.</title>
        <authorList>
            <person name="Goeker M."/>
        </authorList>
    </citation>
    <scope>NUCLEOTIDE SEQUENCE [LARGE SCALE GENOMIC DNA]</scope>
    <source>
        <strain evidence="1 2">DSM 26809</strain>
    </source>
</reference>
<organism evidence="1 2">
    <name type="scientific">Mucilaginibacter yixingensis</name>
    <dbReference type="NCBI Taxonomy" id="1295612"/>
    <lineage>
        <taxon>Bacteria</taxon>
        <taxon>Pseudomonadati</taxon>
        <taxon>Bacteroidota</taxon>
        <taxon>Sphingobacteriia</taxon>
        <taxon>Sphingobacteriales</taxon>
        <taxon>Sphingobacteriaceae</taxon>
        <taxon>Mucilaginibacter</taxon>
    </lineage>
</organism>
<proteinExistence type="predicted"/>
<comment type="caution">
    <text evidence="1">The sequence shown here is derived from an EMBL/GenBank/DDBJ whole genome shotgun (WGS) entry which is preliminary data.</text>
</comment>
<evidence type="ECO:0000313" key="2">
    <source>
        <dbReference type="Proteomes" id="UP000244168"/>
    </source>
</evidence>
<dbReference type="EMBL" id="QAOQ01000001">
    <property type="protein sequence ID" value="PTR01663.1"/>
    <property type="molecule type" value="Genomic_DNA"/>
</dbReference>
<protein>
    <submittedName>
        <fullName evidence="1">Uncharacterized protein</fullName>
    </submittedName>
</protein>
<dbReference type="Proteomes" id="UP000244168">
    <property type="component" value="Unassembled WGS sequence"/>
</dbReference>
<evidence type="ECO:0000313" key="1">
    <source>
        <dbReference type="EMBL" id="PTR01663.1"/>
    </source>
</evidence>